<evidence type="ECO:0000313" key="3">
    <source>
        <dbReference type="Proteomes" id="UP000244523"/>
    </source>
</evidence>
<name>A0A2T6K8K6_9RHOB</name>
<keyword evidence="1" id="KW-0732">Signal</keyword>
<evidence type="ECO:0008006" key="4">
    <source>
        <dbReference type="Google" id="ProtNLM"/>
    </source>
</evidence>
<organism evidence="2 3">
    <name type="scientific">Yoonia sediminilitoris</name>
    <dbReference type="NCBI Taxonomy" id="1286148"/>
    <lineage>
        <taxon>Bacteria</taxon>
        <taxon>Pseudomonadati</taxon>
        <taxon>Pseudomonadota</taxon>
        <taxon>Alphaproteobacteria</taxon>
        <taxon>Rhodobacterales</taxon>
        <taxon>Paracoccaceae</taxon>
        <taxon>Yoonia</taxon>
    </lineage>
</organism>
<accession>A0A2T6K8K6</accession>
<sequence>MKFIRVCRNAAVVLMILAASGCGGGQQEATAPAQLDQNPVPLIQYPAQQIRFNSVALFEQTDARFLRLTEVSTGDTLELFAEVPNVPGIPSNFSSFVSGGGDQYAIVGKTPSGAGWVISGAETIPHQLESLEESTLPDARLGRVQYTGDYVGQYARDDGVTVDFGHMLGDATIRVDFAAGMVEGEITGRANTGRTMAEPITLLPGDFENGLWRGRTEGGQFVGGEALNGGDHIGLVTGSAGEEVIAAIQIRHRLGAAEYREAGSIVATAE</sequence>
<evidence type="ECO:0000313" key="2">
    <source>
        <dbReference type="EMBL" id="PUB11039.1"/>
    </source>
</evidence>
<dbReference type="RefSeq" id="WP_108388133.1">
    <property type="nucleotide sequence ID" value="NZ_QBUD01000015.1"/>
</dbReference>
<protein>
    <recommendedName>
        <fullName evidence="4">Transferrin-binding protein B C-lobe/N-lobe beta barrel domain-containing protein</fullName>
    </recommendedName>
</protein>
<proteinExistence type="predicted"/>
<comment type="caution">
    <text evidence="2">The sequence shown here is derived from an EMBL/GenBank/DDBJ whole genome shotgun (WGS) entry which is preliminary data.</text>
</comment>
<feature type="chain" id="PRO_5015402285" description="Transferrin-binding protein B C-lobe/N-lobe beta barrel domain-containing protein" evidence="1">
    <location>
        <begin position="26"/>
        <end position="270"/>
    </location>
</feature>
<reference evidence="2 3" key="1">
    <citation type="submission" date="2018-04" db="EMBL/GenBank/DDBJ databases">
        <title>Genomic Encyclopedia of Archaeal and Bacterial Type Strains, Phase II (KMG-II): from individual species to whole genera.</title>
        <authorList>
            <person name="Goeker M."/>
        </authorList>
    </citation>
    <scope>NUCLEOTIDE SEQUENCE [LARGE SCALE GENOMIC DNA]</scope>
    <source>
        <strain evidence="2 3">DSM 29955</strain>
    </source>
</reference>
<evidence type="ECO:0000256" key="1">
    <source>
        <dbReference type="SAM" id="SignalP"/>
    </source>
</evidence>
<dbReference type="PROSITE" id="PS51257">
    <property type="entry name" value="PROKAR_LIPOPROTEIN"/>
    <property type="match status" value="1"/>
</dbReference>
<keyword evidence="3" id="KW-1185">Reference proteome</keyword>
<dbReference type="EMBL" id="QBUD01000015">
    <property type="protein sequence ID" value="PUB11039.1"/>
    <property type="molecule type" value="Genomic_DNA"/>
</dbReference>
<gene>
    <name evidence="2" type="ORF">C8N45_11523</name>
</gene>
<dbReference type="Proteomes" id="UP000244523">
    <property type="component" value="Unassembled WGS sequence"/>
</dbReference>
<dbReference type="AlphaFoldDB" id="A0A2T6K8K6"/>
<feature type="signal peptide" evidence="1">
    <location>
        <begin position="1"/>
        <end position="25"/>
    </location>
</feature>